<keyword evidence="3" id="KW-1185">Reference proteome</keyword>
<evidence type="ECO:0000313" key="3">
    <source>
        <dbReference type="Proteomes" id="UP001501005"/>
    </source>
</evidence>
<proteinExistence type="predicted"/>
<feature type="region of interest" description="Disordered" evidence="1">
    <location>
        <begin position="1"/>
        <end position="37"/>
    </location>
</feature>
<dbReference type="RefSeq" id="WP_425580946.1">
    <property type="nucleotide sequence ID" value="NZ_BAAAHG010000011.1"/>
</dbReference>
<evidence type="ECO:0000256" key="1">
    <source>
        <dbReference type="SAM" id="MobiDB-lite"/>
    </source>
</evidence>
<protein>
    <submittedName>
        <fullName evidence="2">Uncharacterized protein</fullName>
    </submittedName>
</protein>
<accession>A0ABP3YZV6</accession>
<sequence length="53" mass="5347">MTGRPAMAVPSGAPPSGALCAVRPVGRPGSEADPPALAERLGALRPWRRTAGL</sequence>
<dbReference type="EMBL" id="BAAAHG010000011">
    <property type="protein sequence ID" value="GAA0909774.1"/>
    <property type="molecule type" value="Genomic_DNA"/>
</dbReference>
<organism evidence="2 3">
    <name type="scientific">Streptomyces thermoalcalitolerans</name>
    <dbReference type="NCBI Taxonomy" id="65605"/>
    <lineage>
        <taxon>Bacteria</taxon>
        <taxon>Bacillati</taxon>
        <taxon>Actinomycetota</taxon>
        <taxon>Actinomycetes</taxon>
        <taxon>Kitasatosporales</taxon>
        <taxon>Streptomycetaceae</taxon>
        <taxon>Streptomyces</taxon>
    </lineage>
</organism>
<evidence type="ECO:0000313" key="2">
    <source>
        <dbReference type="EMBL" id="GAA0909774.1"/>
    </source>
</evidence>
<dbReference type="Proteomes" id="UP001501005">
    <property type="component" value="Unassembled WGS sequence"/>
</dbReference>
<comment type="caution">
    <text evidence="2">The sequence shown here is derived from an EMBL/GenBank/DDBJ whole genome shotgun (WGS) entry which is preliminary data.</text>
</comment>
<gene>
    <name evidence="2" type="ORF">GCM10009549_18550</name>
</gene>
<reference evidence="3" key="1">
    <citation type="journal article" date="2019" name="Int. J. Syst. Evol. Microbiol.">
        <title>The Global Catalogue of Microorganisms (GCM) 10K type strain sequencing project: providing services to taxonomists for standard genome sequencing and annotation.</title>
        <authorList>
            <consortium name="The Broad Institute Genomics Platform"/>
            <consortium name="The Broad Institute Genome Sequencing Center for Infectious Disease"/>
            <person name="Wu L."/>
            <person name="Ma J."/>
        </authorList>
    </citation>
    <scope>NUCLEOTIDE SEQUENCE [LARGE SCALE GENOMIC DNA]</scope>
    <source>
        <strain evidence="3">JCM 10673</strain>
    </source>
</reference>
<name>A0ABP3YZV6_9ACTN</name>